<dbReference type="PANTHER" id="PTHR30027:SF3">
    <property type="entry name" value="16S RRNA (URACIL(1498)-N(3))-METHYLTRANSFERASE"/>
    <property type="match status" value="1"/>
</dbReference>
<dbReference type="AlphaFoldDB" id="A0A6G7WEL9"/>
<dbReference type="NCBIfam" id="NF008692">
    <property type="entry name" value="PRK11713.1-5"/>
    <property type="match status" value="1"/>
</dbReference>
<evidence type="ECO:0000256" key="8">
    <source>
        <dbReference type="ARBA" id="ARBA00022679"/>
    </source>
</evidence>
<keyword evidence="16" id="KW-1185">Reference proteome</keyword>
<dbReference type="InterPro" id="IPR029026">
    <property type="entry name" value="tRNA_m1G_MTases_N"/>
</dbReference>
<evidence type="ECO:0000313" key="15">
    <source>
        <dbReference type="EMBL" id="QIK50657.1"/>
    </source>
</evidence>
<evidence type="ECO:0000256" key="10">
    <source>
        <dbReference type="ARBA" id="ARBA00025699"/>
    </source>
</evidence>
<sequence length="252" mass="28255">MQRYIIKESLDTFKDSTIHLGEEHYHHMKNVMRFKPETKIYVTDSDGNSCIAEVVAFHEQSVEIAWVAEDNRTSELPVHITIACGLSKGDKLELIIQKSTELGVHSVVPFPSKHSVVKWDAAKMTKKIARYTRIAQEAAEQSHRQHVPVIQEAMPIAELISFSETFKHKLVAYEENAKEGEFGVFAETLRKLESSDKVLIVFGPEGGLDPSEIDQLTTAGFLTCSLGPRILRAETAPLYALSAISYQTELLK</sequence>
<reference evidence="15 16" key="1">
    <citation type="journal article" date="2017" name="Int. J. Syst. Evol. Microbiol.">
        <title>Jeotgalibaca porci sp. nov. and Jeotgalibaca arthritidis sp. nov., isolated from pigs, and emended description of the genus Jeotgalibaca.</title>
        <authorList>
            <person name="Zamora L."/>
            <person name="Perez-Sancho M."/>
            <person name="Dominguez L."/>
            <person name="Fernandez-Garayzabal J.F."/>
            <person name="Vela A.I."/>
        </authorList>
    </citation>
    <scope>NUCLEOTIDE SEQUENCE [LARGE SCALE GENOMIC DNA]</scope>
    <source>
        <strain evidence="15 16">CCUG 69148</strain>
    </source>
</reference>
<evidence type="ECO:0000256" key="12">
    <source>
        <dbReference type="PIRNR" id="PIRNR015601"/>
    </source>
</evidence>
<feature type="domain" description="Ribosomal RNA small subunit methyltransferase E PUA-like" evidence="14">
    <location>
        <begin position="22"/>
        <end position="59"/>
    </location>
</feature>
<evidence type="ECO:0000256" key="1">
    <source>
        <dbReference type="ARBA" id="ARBA00004496"/>
    </source>
</evidence>
<dbReference type="Pfam" id="PF04452">
    <property type="entry name" value="Methyltrans_RNA"/>
    <property type="match status" value="1"/>
</dbReference>
<dbReference type="Pfam" id="PF20260">
    <property type="entry name" value="PUA_4"/>
    <property type="match status" value="1"/>
</dbReference>
<dbReference type="InterPro" id="IPR006700">
    <property type="entry name" value="RsmE"/>
</dbReference>
<dbReference type="RefSeq" id="WP_166061701.1">
    <property type="nucleotide sequence ID" value="NZ_CP049889.1"/>
</dbReference>
<proteinExistence type="inferred from homology"/>
<name>A0A6G7WEL9_9LACT</name>
<dbReference type="Proteomes" id="UP000501830">
    <property type="component" value="Chromosome"/>
</dbReference>
<dbReference type="EC" id="2.1.1.193" evidence="3 12"/>
<dbReference type="SUPFAM" id="SSF88697">
    <property type="entry name" value="PUA domain-like"/>
    <property type="match status" value="1"/>
</dbReference>
<evidence type="ECO:0000259" key="14">
    <source>
        <dbReference type="Pfam" id="PF20260"/>
    </source>
</evidence>
<dbReference type="FunFam" id="3.40.1280.10:FF:000020">
    <property type="entry name" value="Ribosomal RNA small subunit methyltransferase E"/>
    <property type="match status" value="1"/>
</dbReference>
<evidence type="ECO:0000256" key="11">
    <source>
        <dbReference type="ARBA" id="ARBA00047944"/>
    </source>
</evidence>
<comment type="similarity">
    <text evidence="2 12">Belongs to the RNA methyltransferase RsmE family.</text>
</comment>
<feature type="domain" description="Ribosomal RNA small subunit methyltransferase E methyltransferase" evidence="13">
    <location>
        <begin position="75"/>
        <end position="245"/>
    </location>
</feature>
<dbReference type="CDD" id="cd18084">
    <property type="entry name" value="RsmE-like"/>
    <property type="match status" value="1"/>
</dbReference>
<dbReference type="PANTHER" id="PTHR30027">
    <property type="entry name" value="RIBOSOMAL RNA SMALL SUBUNIT METHYLTRANSFERASE E"/>
    <property type="match status" value="1"/>
</dbReference>
<evidence type="ECO:0000256" key="7">
    <source>
        <dbReference type="ARBA" id="ARBA00022603"/>
    </source>
</evidence>
<evidence type="ECO:0000256" key="5">
    <source>
        <dbReference type="ARBA" id="ARBA00022490"/>
    </source>
</evidence>
<gene>
    <name evidence="15" type="ORF">G7058_00405</name>
</gene>
<organism evidence="15 16">
    <name type="scientific">Jeotgalibaca porci</name>
    <dbReference type="NCBI Taxonomy" id="1868793"/>
    <lineage>
        <taxon>Bacteria</taxon>
        <taxon>Bacillati</taxon>
        <taxon>Bacillota</taxon>
        <taxon>Bacilli</taxon>
        <taxon>Lactobacillales</taxon>
        <taxon>Carnobacteriaceae</taxon>
        <taxon>Jeotgalibaca</taxon>
    </lineage>
</organism>
<keyword evidence="5 12" id="KW-0963">Cytoplasm</keyword>
<dbReference type="GO" id="GO:0070475">
    <property type="term" value="P:rRNA base methylation"/>
    <property type="evidence" value="ECO:0007669"/>
    <property type="project" value="TreeGrafter"/>
</dbReference>
<dbReference type="InterPro" id="IPR046887">
    <property type="entry name" value="RsmE_PUA-like"/>
</dbReference>
<evidence type="ECO:0000256" key="9">
    <source>
        <dbReference type="ARBA" id="ARBA00022691"/>
    </source>
</evidence>
<dbReference type="InterPro" id="IPR015947">
    <property type="entry name" value="PUA-like_sf"/>
</dbReference>
<keyword evidence="8 12" id="KW-0808">Transferase</keyword>
<dbReference type="GO" id="GO:0070042">
    <property type="term" value="F:rRNA (uridine-N3-)-methyltransferase activity"/>
    <property type="evidence" value="ECO:0007669"/>
    <property type="project" value="TreeGrafter"/>
</dbReference>
<dbReference type="KEGG" id="jpo:G7058_00405"/>
<dbReference type="GO" id="GO:0005737">
    <property type="term" value="C:cytoplasm"/>
    <property type="evidence" value="ECO:0007669"/>
    <property type="project" value="UniProtKB-SubCell"/>
</dbReference>
<dbReference type="SUPFAM" id="SSF75217">
    <property type="entry name" value="alpha/beta knot"/>
    <property type="match status" value="1"/>
</dbReference>
<dbReference type="GeneID" id="94551715"/>
<comment type="function">
    <text evidence="10 12">Specifically methylates the N3 position of the uracil ring of uridine 1498 (m3U1498) in 16S rRNA. Acts on the fully assembled 30S ribosomal subunit.</text>
</comment>
<keyword evidence="7 12" id="KW-0489">Methyltransferase</keyword>
<evidence type="ECO:0000256" key="6">
    <source>
        <dbReference type="ARBA" id="ARBA00022552"/>
    </source>
</evidence>
<dbReference type="PIRSF" id="PIRSF015601">
    <property type="entry name" value="MTase_slr0722"/>
    <property type="match status" value="1"/>
</dbReference>
<comment type="catalytic activity">
    <reaction evidence="11 12">
        <text>uridine(1498) in 16S rRNA + S-adenosyl-L-methionine = N(3)-methyluridine(1498) in 16S rRNA + S-adenosyl-L-homocysteine + H(+)</text>
        <dbReference type="Rhea" id="RHEA:42920"/>
        <dbReference type="Rhea" id="RHEA-COMP:10283"/>
        <dbReference type="Rhea" id="RHEA-COMP:10284"/>
        <dbReference type="ChEBI" id="CHEBI:15378"/>
        <dbReference type="ChEBI" id="CHEBI:57856"/>
        <dbReference type="ChEBI" id="CHEBI:59789"/>
        <dbReference type="ChEBI" id="CHEBI:65315"/>
        <dbReference type="ChEBI" id="CHEBI:74502"/>
        <dbReference type="EC" id="2.1.1.193"/>
    </reaction>
</comment>
<dbReference type="InterPro" id="IPR029028">
    <property type="entry name" value="Alpha/beta_knot_MTases"/>
</dbReference>
<dbReference type="EMBL" id="CP049889">
    <property type="protein sequence ID" value="QIK50657.1"/>
    <property type="molecule type" value="Genomic_DNA"/>
</dbReference>
<dbReference type="InterPro" id="IPR046886">
    <property type="entry name" value="RsmE_MTase_dom"/>
</dbReference>
<dbReference type="NCBIfam" id="NF008691">
    <property type="entry name" value="PRK11713.1-4"/>
    <property type="match status" value="1"/>
</dbReference>
<accession>A0A6G7WEL9</accession>
<evidence type="ECO:0000313" key="16">
    <source>
        <dbReference type="Proteomes" id="UP000501830"/>
    </source>
</evidence>
<evidence type="ECO:0000259" key="13">
    <source>
        <dbReference type="Pfam" id="PF04452"/>
    </source>
</evidence>
<evidence type="ECO:0000256" key="3">
    <source>
        <dbReference type="ARBA" id="ARBA00012328"/>
    </source>
</evidence>
<protein>
    <recommendedName>
        <fullName evidence="4 12">Ribosomal RNA small subunit methyltransferase E</fullName>
        <ecNumber evidence="3 12">2.1.1.193</ecNumber>
    </recommendedName>
</protein>
<keyword evidence="6 12" id="KW-0698">rRNA processing</keyword>
<keyword evidence="9 12" id="KW-0949">S-adenosyl-L-methionine</keyword>
<dbReference type="NCBIfam" id="TIGR00046">
    <property type="entry name" value="RsmE family RNA methyltransferase"/>
    <property type="match status" value="1"/>
</dbReference>
<evidence type="ECO:0000256" key="4">
    <source>
        <dbReference type="ARBA" id="ARBA00013673"/>
    </source>
</evidence>
<evidence type="ECO:0000256" key="2">
    <source>
        <dbReference type="ARBA" id="ARBA00005528"/>
    </source>
</evidence>
<comment type="subcellular location">
    <subcellularLocation>
        <location evidence="1 12">Cytoplasm</location>
    </subcellularLocation>
</comment>
<dbReference type="Gene3D" id="3.40.1280.10">
    <property type="match status" value="1"/>
</dbReference>